<evidence type="ECO:0000259" key="1">
    <source>
        <dbReference type="Pfam" id="PF00144"/>
    </source>
</evidence>
<name>X1D1Y6_9ZZZZ</name>
<proteinExistence type="predicted"/>
<dbReference type="Gene3D" id="3.40.710.10">
    <property type="entry name" value="DD-peptidase/beta-lactamase superfamily"/>
    <property type="match status" value="1"/>
</dbReference>
<dbReference type="PANTHER" id="PTHR46825:SF8">
    <property type="entry name" value="BETA-LACTAMASE-RELATED"/>
    <property type="match status" value="1"/>
</dbReference>
<dbReference type="InterPro" id="IPR050491">
    <property type="entry name" value="AmpC-like"/>
</dbReference>
<dbReference type="InterPro" id="IPR001466">
    <property type="entry name" value="Beta-lactam-related"/>
</dbReference>
<comment type="caution">
    <text evidence="2">The sequence shown here is derived from an EMBL/GenBank/DDBJ whole genome shotgun (WGS) entry which is preliminary data.</text>
</comment>
<dbReference type="InterPro" id="IPR012338">
    <property type="entry name" value="Beta-lactam/transpept-like"/>
</dbReference>
<dbReference type="AlphaFoldDB" id="X1D1Y6"/>
<accession>X1D1Y6</accession>
<sequence>MSKVKLKQLIEELKSEIQKGMKENNIPGLSIAIVDNKGILWSDGFGYTDESKTKKVNSDTLFMIGSLSKAYNVMGFLRAMQRGLIHLDDQLIKYYPEFSWNTRFDENEIKKITFRHLLTHYSGLPHFTPTKEKGEDKYLTFDDYITKINDCWQKYPVGNRISYSNAGVDLAAFVLQKISGMSYAEYIEKEVYLPLGMKNSLVEPAKALKTENHARGFTEERQSIIEETITPCLGAGAQFSSVNDMAKFLMMHFNNGMVNEER</sequence>
<dbReference type="PANTHER" id="PTHR46825">
    <property type="entry name" value="D-ALANYL-D-ALANINE-CARBOXYPEPTIDASE/ENDOPEPTIDASE AMPH"/>
    <property type="match status" value="1"/>
</dbReference>
<dbReference type="EMBL" id="BART01022657">
    <property type="protein sequence ID" value="GAG99122.1"/>
    <property type="molecule type" value="Genomic_DNA"/>
</dbReference>
<gene>
    <name evidence="2" type="ORF">S01H4_41431</name>
</gene>
<dbReference type="Pfam" id="PF00144">
    <property type="entry name" value="Beta-lactamase"/>
    <property type="match status" value="1"/>
</dbReference>
<evidence type="ECO:0000313" key="2">
    <source>
        <dbReference type="EMBL" id="GAG99122.1"/>
    </source>
</evidence>
<reference evidence="2" key="1">
    <citation type="journal article" date="2014" name="Front. Microbiol.">
        <title>High frequency of phylogenetically diverse reductive dehalogenase-homologous genes in deep subseafloor sedimentary metagenomes.</title>
        <authorList>
            <person name="Kawai M."/>
            <person name="Futagami T."/>
            <person name="Toyoda A."/>
            <person name="Takaki Y."/>
            <person name="Nishi S."/>
            <person name="Hori S."/>
            <person name="Arai W."/>
            <person name="Tsubouchi T."/>
            <person name="Morono Y."/>
            <person name="Uchiyama I."/>
            <person name="Ito T."/>
            <person name="Fujiyama A."/>
            <person name="Inagaki F."/>
            <person name="Takami H."/>
        </authorList>
    </citation>
    <scope>NUCLEOTIDE SEQUENCE</scope>
    <source>
        <strain evidence="2">Expedition CK06-06</strain>
    </source>
</reference>
<organism evidence="2">
    <name type="scientific">marine sediment metagenome</name>
    <dbReference type="NCBI Taxonomy" id="412755"/>
    <lineage>
        <taxon>unclassified sequences</taxon>
        <taxon>metagenomes</taxon>
        <taxon>ecological metagenomes</taxon>
    </lineage>
</organism>
<feature type="non-terminal residue" evidence="2">
    <location>
        <position position="262"/>
    </location>
</feature>
<dbReference type="SUPFAM" id="SSF56601">
    <property type="entry name" value="beta-lactamase/transpeptidase-like"/>
    <property type="match status" value="1"/>
</dbReference>
<feature type="domain" description="Beta-lactamase-related" evidence="1">
    <location>
        <begin position="15"/>
        <end position="251"/>
    </location>
</feature>
<protein>
    <recommendedName>
        <fullName evidence="1">Beta-lactamase-related domain-containing protein</fullName>
    </recommendedName>
</protein>